<dbReference type="Pfam" id="PF01494">
    <property type="entry name" value="FAD_binding_3"/>
    <property type="match status" value="1"/>
</dbReference>
<dbReference type="Gene3D" id="3.50.50.60">
    <property type="entry name" value="FAD/NAD(P)-binding domain"/>
    <property type="match status" value="1"/>
</dbReference>
<evidence type="ECO:0000313" key="4">
    <source>
        <dbReference type="EMBL" id="TQM37424.1"/>
    </source>
</evidence>
<name>A0A543FUL4_9PSEU</name>
<dbReference type="InterPro" id="IPR036188">
    <property type="entry name" value="FAD/NAD-bd_sf"/>
</dbReference>
<dbReference type="EMBL" id="VFPH01000002">
    <property type="protein sequence ID" value="TQM37424.1"/>
    <property type="molecule type" value="Genomic_DNA"/>
</dbReference>
<proteinExistence type="predicted"/>
<dbReference type="PANTHER" id="PTHR13789:SF309">
    <property type="entry name" value="PUTATIVE (AFU_ORTHOLOGUE AFUA_6G14510)-RELATED"/>
    <property type="match status" value="1"/>
</dbReference>
<keyword evidence="5" id="KW-1185">Reference proteome</keyword>
<evidence type="ECO:0000313" key="5">
    <source>
        <dbReference type="Proteomes" id="UP000319818"/>
    </source>
</evidence>
<keyword evidence="2" id="KW-0503">Monooxygenase</keyword>
<dbReference type="AlphaFoldDB" id="A0A543FUL4"/>
<dbReference type="InterPro" id="IPR050493">
    <property type="entry name" value="FAD-dep_Monooxygenase_BioMet"/>
</dbReference>
<dbReference type="GO" id="GO:0071949">
    <property type="term" value="F:FAD binding"/>
    <property type="evidence" value="ECO:0007669"/>
    <property type="project" value="InterPro"/>
</dbReference>
<comment type="caution">
    <text evidence="4">The sequence shown here is derived from an EMBL/GenBank/DDBJ whole genome shotgun (WGS) entry which is preliminary data.</text>
</comment>
<dbReference type="RefSeq" id="WP_170225790.1">
    <property type="nucleotide sequence ID" value="NZ_VFPH01000002.1"/>
</dbReference>
<organism evidence="4 5">
    <name type="scientific">Pseudonocardia cypriaca</name>
    <dbReference type="NCBI Taxonomy" id="882449"/>
    <lineage>
        <taxon>Bacteria</taxon>
        <taxon>Bacillati</taxon>
        <taxon>Actinomycetota</taxon>
        <taxon>Actinomycetes</taxon>
        <taxon>Pseudonocardiales</taxon>
        <taxon>Pseudonocardiaceae</taxon>
        <taxon>Pseudonocardia</taxon>
    </lineage>
</organism>
<dbReference type="PANTHER" id="PTHR13789">
    <property type="entry name" value="MONOOXYGENASE"/>
    <property type="match status" value="1"/>
</dbReference>
<sequence>MHVVVIGAGLGGLAAAVAADRAGHTVTVLERAPALRETGAGIGIMPNGVLALDALGLGAPVRAQAGPLDAGGGMRDRHGRPLLTADLAAVRERIGAPVVVVRRSWLHGLLVDALAPGTALTDTPVTALRDAGDHVELRTGGGPVHADAVVVADGARSRLRAGLLPGHPGLAGSGEFAARAIAPAPPTGVALPVGELVDHRTGDRFGCLPLADGGVYWYATWHDPAPADPTQRHRWLRERRAGWHPAAVALVDATPADTVHVVETAQLVHPLPTLAIGRVALLGDAAHAMTPDLGQGACQAFEDAVTLGALLDGTSAADVPAALREYDALRGPRTSALQRECRRMHRLLGLTGWRGRLRDALLGCVPRALAVRSLAAQYRFTPPRGGSMSGWRARENEQSRS</sequence>
<evidence type="ECO:0000259" key="3">
    <source>
        <dbReference type="Pfam" id="PF01494"/>
    </source>
</evidence>
<dbReference type="SUPFAM" id="SSF51905">
    <property type="entry name" value="FAD/NAD(P)-binding domain"/>
    <property type="match status" value="1"/>
</dbReference>
<dbReference type="InterPro" id="IPR002938">
    <property type="entry name" value="FAD-bd"/>
</dbReference>
<reference evidence="4 5" key="1">
    <citation type="submission" date="2019-06" db="EMBL/GenBank/DDBJ databases">
        <title>Sequencing the genomes of 1000 actinobacteria strains.</title>
        <authorList>
            <person name="Klenk H.-P."/>
        </authorList>
    </citation>
    <scope>NUCLEOTIDE SEQUENCE [LARGE SCALE GENOMIC DNA]</scope>
    <source>
        <strain evidence="4 5">DSM 45511</strain>
    </source>
</reference>
<dbReference type="Proteomes" id="UP000319818">
    <property type="component" value="Unassembled WGS sequence"/>
</dbReference>
<accession>A0A543FUL4</accession>
<gene>
    <name evidence="4" type="ORF">FB388_4633</name>
</gene>
<keyword evidence="1" id="KW-0560">Oxidoreductase</keyword>
<feature type="domain" description="FAD-binding" evidence="3">
    <location>
        <begin position="2"/>
        <end position="336"/>
    </location>
</feature>
<dbReference type="GO" id="GO:0004497">
    <property type="term" value="F:monooxygenase activity"/>
    <property type="evidence" value="ECO:0007669"/>
    <property type="project" value="UniProtKB-KW"/>
</dbReference>
<dbReference type="PRINTS" id="PR00420">
    <property type="entry name" value="RNGMNOXGNASE"/>
</dbReference>
<evidence type="ECO:0000256" key="2">
    <source>
        <dbReference type="ARBA" id="ARBA00023033"/>
    </source>
</evidence>
<evidence type="ECO:0000256" key="1">
    <source>
        <dbReference type="ARBA" id="ARBA00023002"/>
    </source>
</evidence>
<protein>
    <submittedName>
        <fullName evidence="4">2-polyprenyl-6-methoxyphenol hydroxylase-like FAD-dependent oxidoreductase</fullName>
    </submittedName>
</protein>